<evidence type="ECO:0000313" key="3">
    <source>
        <dbReference type="EMBL" id="KAF7439720.1"/>
    </source>
</evidence>
<dbReference type="InterPro" id="IPR029463">
    <property type="entry name" value="Lys_MEP"/>
</dbReference>
<reference evidence="3" key="1">
    <citation type="submission" date="2019-07" db="EMBL/GenBank/DDBJ databases">
        <authorList>
            <person name="Palmer J.M."/>
        </authorList>
    </citation>
    <scope>NUCLEOTIDE SEQUENCE</scope>
    <source>
        <strain evidence="3">PC9</strain>
    </source>
</reference>
<dbReference type="GO" id="GO:0004222">
    <property type="term" value="F:metalloendopeptidase activity"/>
    <property type="evidence" value="ECO:0007669"/>
    <property type="project" value="InterPro"/>
</dbReference>
<comment type="caution">
    <text evidence="3">The sequence shown here is derived from an EMBL/GenBank/DDBJ whole genome shotgun (WGS) entry which is preliminary data.</text>
</comment>
<name>A0A8H7A0D3_PLEOS</name>
<dbReference type="AlphaFoldDB" id="A0A8H7A0D3"/>
<evidence type="ECO:0000256" key="1">
    <source>
        <dbReference type="SAM" id="SignalP"/>
    </source>
</evidence>
<protein>
    <recommendedName>
        <fullName evidence="2">Lysine-specific metallo-endopeptidase domain-containing protein</fullName>
    </recommendedName>
</protein>
<sequence length="264" mass="29364">MFSKSALLTILTISANCLAALAQPAGAALSERNADAPNNALANFPGCDAKQTETLRRAIPVAQRYQTEAWEYVWDSIPVGISHSYTHIAVVVRYFRKRGRNPPAPNTDMKSYTIWFGAYSPARYTIVYDRFERLSAYPLDQWSFQCMDSTDPDCGGMIDQYWTNAYSLPMGLDPHTRIATIRICKGFFNLLRSDDDNGQSIIHEASHFHLNGVAGTNNGRVEEDYGTTGCLALAKAHPDQAVDNADNYGYFAQYPDGCGKCYIQ</sequence>
<keyword evidence="4" id="KW-1185">Reference proteome</keyword>
<dbReference type="GeneID" id="59369897"/>
<keyword evidence="1" id="KW-0732">Signal</keyword>
<proteinExistence type="predicted"/>
<dbReference type="Gene3D" id="3.40.390.10">
    <property type="entry name" value="Collagenase (Catalytic Domain)"/>
    <property type="match status" value="1"/>
</dbReference>
<evidence type="ECO:0000259" key="2">
    <source>
        <dbReference type="SMART" id="SM01351"/>
    </source>
</evidence>
<organism evidence="3 4">
    <name type="scientific">Pleurotus ostreatus</name>
    <name type="common">Oyster mushroom</name>
    <name type="synonym">White-rot fungus</name>
    <dbReference type="NCBI Taxonomy" id="5322"/>
    <lineage>
        <taxon>Eukaryota</taxon>
        <taxon>Fungi</taxon>
        <taxon>Dikarya</taxon>
        <taxon>Basidiomycota</taxon>
        <taxon>Agaricomycotina</taxon>
        <taxon>Agaricomycetes</taxon>
        <taxon>Agaricomycetidae</taxon>
        <taxon>Agaricales</taxon>
        <taxon>Pleurotineae</taxon>
        <taxon>Pleurotaceae</taxon>
        <taxon>Pleurotus</taxon>
    </lineage>
</organism>
<dbReference type="SMART" id="SM01351">
    <property type="entry name" value="Aspzincin_M35"/>
    <property type="match status" value="1"/>
</dbReference>
<dbReference type="SUPFAM" id="SSF55486">
    <property type="entry name" value="Metalloproteases ('zincins'), catalytic domain"/>
    <property type="match status" value="1"/>
</dbReference>
<dbReference type="OrthoDB" id="412874at2759"/>
<dbReference type="RefSeq" id="XP_036635564.1">
    <property type="nucleotide sequence ID" value="XM_036769719.1"/>
</dbReference>
<dbReference type="InterPro" id="IPR024079">
    <property type="entry name" value="MetalloPept_cat_dom_sf"/>
</dbReference>
<dbReference type="Proteomes" id="UP000623687">
    <property type="component" value="Unassembled WGS sequence"/>
</dbReference>
<dbReference type="VEuPathDB" id="FungiDB:PC9H_000056"/>
<gene>
    <name evidence="3" type="ORF">PC9H_000056</name>
</gene>
<dbReference type="Pfam" id="PF14521">
    <property type="entry name" value="Aspzincin_M35"/>
    <property type="match status" value="1"/>
</dbReference>
<feature type="chain" id="PRO_5034162777" description="Lysine-specific metallo-endopeptidase domain-containing protein" evidence="1">
    <location>
        <begin position="23"/>
        <end position="264"/>
    </location>
</feature>
<accession>A0A8H7A0D3</accession>
<evidence type="ECO:0000313" key="4">
    <source>
        <dbReference type="Proteomes" id="UP000623687"/>
    </source>
</evidence>
<feature type="signal peptide" evidence="1">
    <location>
        <begin position="1"/>
        <end position="22"/>
    </location>
</feature>
<feature type="domain" description="Lysine-specific metallo-endopeptidase" evidence="2">
    <location>
        <begin position="86"/>
        <end position="253"/>
    </location>
</feature>
<dbReference type="EMBL" id="JACETU010000001">
    <property type="protein sequence ID" value="KAF7439720.1"/>
    <property type="molecule type" value="Genomic_DNA"/>
</dbReference>